<accession>A0A8C5AXN3</accession>
<dbReference type="PANTHER" id="PTHR14564">
    <property type="entry name" value="MICOS COMPLEX SUBUNIT MIC26 / MIC27 FAMILY MEMBER"/>
    <property type="match status" value="1"/>
</dbReference>
<dbReference type="GeneTree" id="ENSGT00530000063666"/>
<evidence type="ECO:0000256" key="8">
    <source>
        <dbReference type="SAM" id="SignalP"/>
    </source>
</evidence>
<reference evidence="9" key="1">
    <citation type="submission" date="2025-08" db="UniProtKB">
        <authorList>
            <consortium name="Ensembl"/>
        </authorList>
    </citation>
    <scope>IDENTIFICATION</scope>
</reference>
<evidence type="ECO:0000313" key="10">
    <source>
        <dbReference type="Proteomes" id="UP000694546"/>
    </source>
</evidence>
<evidence type="ECO:0000256" key="2">
    <source>
        <dbReference type="ARBA" id="ARBA00010904"/>
    </source>
</evidence>
<dbReference type="GO" id="GO:0042407">
    <property type="term" value="P:cristae formation"/>
    <property type="evidence" value="ECO:0007669"/>
    <property type="project" value="InterPro"/>
</dbReference>
<keyword evidence="4 7" id="KW-1133">Transmembrane helix</keyword>
<evidence type="ECO:0000256" key="4">
    <source>
        <dbReference type="ARBA" id="ARBA00022989"/>
    </source>
</evidence>
<sequence>MAAKVVMVAVPTVLGLASLRVYSVTEPPAGGTGLSLSCLQLPIYTPLPSTQYRFVEAKPGVLESGLTYVRESLLPVVRSVVCVSVKTRSIQAYQTAGDVYYYLRDPPPGFLPRLGTITTVGMLGMILARKGSRFKRLAVPLGMMGAGAAVCYPAQTVALLKVSSRKVYAAGMWSSASVSALFASKPKEAVADTVVASAPQPQASPKRAALCRRGVSLKRRVLVTAAMKRLEAECGV</sequence>
<feature type="transmembrane region" description="Helical" evidence="7">
    <location>
        <begin position="110"/>
        <end position="128"/>
    </location>
</feature>
<feature type="signal peptide" evidence="8">
    <location>
        <begin position="1"/>
        <end position="15"/>
    </location>
</feature>
<reference evidence="9" key="2">
    <citation type="submission" date="2025-09" db="UniProtKB">
        <authorList>
            <consortium name="Ensembl"/>
        </authorList>
    </citation>
    <scope>IDENTIFICATION</scope>
</reference>
<evidence type="ECO:0000256" key="1">
    <source>
        <dbReference type="ARBA" id="ARBA00004325"/>
    </source>
</evidence>
<dbReference type="Pfam" id="PF09769">
    <property type="entry name" value="ApoO"/>
    <property type="match status" value="1"/>
</dbReference>
<keyword evidence="8" id="KW-0732">Signal</keyword>
<organism evidence="9 10">
    <name type="scientific">Gadus morhua</name>
    <name type="common">Atlantic cod</name>
    <dbReference type="NCBI Taxonomy" id="8049"/>
    <lineage>
        <taxon>Eukaryota</taxon>
        <taxon>Metazoa</taxon>
        <taxon>Chordata</taxon>
        <taxon>Craniata</taxon>
        <taxon>Vertebrata</taxon>
        <taxon>Euteleostomi</taxon>
        <taxon>Actinopterygii</taxon>
        <taxon>Neopterygii</taxon>
        <taxon>Teleostei</taxon>
        <taxon>Neoteleostei</taxon>
        <taxon>Acanthomorphata</taxon>
        <taxon>Zeiogadaria</taxon>
        <taxon>Gadariae</taxon>
        <taxon>Gadiformes</taxon>
        <taxon>Gadoidei</taxon>
        <taxon>Gadidae</taxon>
        <taxon>Gadus</taxon>
    </lineage>
</organism>
<dbReference type="InterPro" id="IPR019166">
    <property type="entry name" value="MIC26/MIC27"/>
</dbReference>
<dbReference type="AlphaFoldDB" id="A0A8C5AXN3"/>
<keyword evidence="6 7" id="KW-0472">Membrane</keyword>
<keyword evidence="7" id="KW-0999">Mitochondrion inner membrane</keyword>
<dbReference type="GO" id="GO:0061617">
    <property type="term" value="C:MICOS complex"/>
    <property type="evidence" value="ECO:0007669"/>
    <property type="project" value="UniProtKB-UniRule"/>
</dbReference>
<name>A0A8C5AXN3_GADMO</name>
<evidence type="ECO:0000256" key="3">
    <source>
        <dbReference type="ARBA" id="ARBA00022692"/>
    </source>
</evidence>
<evidence type="ECO:0000256" key="6">
    <source>
        <dbReference type="ARBA" id="ARBA00023136"/>
    </source>
</evidence>
<dbReference type="OMA" id="MEANCCK"/>
<comment type="similarity">
    <text evidence="2">Belongs to the apolipoprotein O/MICOS complex subunit Mic27 family.</text>
</comment>
<evidence type="ECO:0000256" key="5">
    <source>
        <dbReference type="ARBA" id="ARBA00023128"/>
    </source>
</evidence>
<keyword evidence="5 7" id="KW-0496">Mitochondrion</keyword>
<proteinExistence type="inferred from homology"/>
<dbReference type="Ensembl" id="ENSGMOT00000066756.1">
    <property type="protein sequence ID" value="ENSGMOP00000038008.1"/>
    <property type="gene ID" value="ENSGMOG00000032415.1"/>
</dbReference>
<dbReference type="Proteomes" id="UP000694546">
    <property type="component" value="Chromosome 10"/>
</dbReference>
<feature type="chain" id="PRO_5034403469" description="MICOS complex subunit" evidence="8">
    <location>
        <begin position="16"/>
        <end position="236"/>
    </location>
</feature>
<evidence type="ECO:0000256" key="7">
    <source>
        <dbReference type="RuleBase" id="RU363021"/>
    </source>
</evidence>
<comment type="function">
    <text evidence="7">Component of the MICOS complex, a large protein complex of the mitochondrial inner membrane that plays crucial roles in the maintenance of crista junctions, inner membrane architecture, and formation of contact sites to the outer membrane.</text>
</comment>
<keyword evidence="3 7" id="KW-0812">Transmembrane</keyword>
<keyword evidence="10" id="KW-1185">Reference proteome</keyword>
<comment type="subunit">
    <text evidence="7">Component of the mitochondrial contact site and cristae organizing system (MICOS) complex.</text>
</comment>
<comment type="subcellular location">
    <subcellularLocation>
        <location evidence="7">Mitochondrion inner membrane</location>
    </subcellularLocation>
    <subcellularLocation>
        <location evidence="1">Mitochondrion membrane</location>
    </subcellularLocation>
</comment>
<gene>
    <name evidence="9" type="primary">APOOL</name>
</gene>
<dbReference type="InterPro" id="IPR033182">
    <property type="entry name" value="MIC26/MIC27_animal"/>
</dbReference>
<protein>
    <recommendedName>
        <fullName evidence="7">MICOS complex subunit</fullName>
    </recommendedName>
</protein>
<evidence type="ECO:0000313" key="9">
    <source>
        <dbReference type="Ensembl" id="ENSGMOP00000038008.1"/>
    </source>
</evidence>